<dbReference type="Gene3D" id="3.50.50.60">
    <property type="entry name" value="FAD/NAD(P)-binding domain"/>
    <property type="match status" value="1"/>
</dbReference>
<dbReference type="PANTHER" id="PTHR42685">
    <property type="entry name" value="GERANYLGERANYL DIPHOSPHATE REDUCTASE"/>
    <property type="match status" value="1"/>
</dbReference>
<dbReference type="InterPro" id="IPR011777">
    <property type="entry name" value="Geranylgeranyl_Rdtase_fam"/>
</dbReference>
<dbReference type="RefSeq" id="WP_100266044.1">
    <property type="nucleotide sequence ID" value="NZ_CP018800.1"/>
</dbReference>
<dbReference type="OrthoDB" id="417034at2"/>
<accession>A0A2K8L5X9</accession>
<dbReference type="SUPFAM" id="SSF51905">
    <property type="entry name" value="FAD/NAD(P)-binding domain"/>
    <property type="match status" value="1"/>
</dbReference>
<dbReference type="Pfam" id="PF01494">
    <property type="entry name" value="FAD_binding_3"/>
    <property type="match status" value="1"/>
</dbReference>
<dbReference type="InterPro" id="IPR002938">
    <property type="entry name" value="FAD-bd"/>
</dbReference>
<dbReference type="KEGG" id="mfn:Ga0123462_1893"/>
<name>A0A2K8L5X9_9PROT</name>
<dbReference type="InterPro" id="IPR050407">
    <property type="entry name" value="Geranylgeranyl_reductase"/>
</dbReference>
<reference evidence="2 3" key="1">
    <citation type="submission" date="2016-12" db="EMBL/GenBank/DDBJ databases">
        <title>Isolation and genomic insights into novel planktonic Zetaproteobacteria from stratified waters of the Chesapeake Bay.</title>
        <authorList>
            <person name="McAllister S.M."/>
            <person name="Kato S."/>
            <person name="Chan C.S."/>
            <person name="Chiu B.K."/>
            <person name="Field E.K."/>
        </authorList>
    </citation>
    <scope>NUCLEOTIDE SEQUENCE [LARGE SCALE GENOMIC DNA]</scope>
    <source>
        <strain evidence="2 3">CP-8</strain>
    </source>
</reference>
<evidence type="ECO:0000259" key="1">
    <source>
        <dbReference type="Pfam" id="PF01494"/>
    </source>
</evidence>
<sequence length="378" mass="41449">MTVYDVAVVGTGPAGATAARELALQGISVALIEKDRLPRHKVCGGGITWRARTLLDFEIEPVVRSECHTALMSLAKSGATFKSTHERPIVSMVMRADFDRLLVEKATCAGAELIEGCRVDGAEFHDDEVLLQTSLGPVRAGFVIAADGATSTMARLAGWERLEQLIPALELELPVATSEYKRFEDCARFDFDMPANGYGWVFPKGDHLGVGIGGFGPGERKTDLKKELRSYLDKLKLSLPQDQQMHGYVIPLMPRKSGFVRRRVFLVGDAAGLADPMSAEGIWAAILSGRMAAEALVKGGLDSAMSSEHYERSLAGTLLPELEAGRKLARLFYSSQTLRKWLLKHYGQRMTEKVADIFMGSASYSDYADAFMRKLKLK</sequence>
<gene>
    <name evidence="2" type="ORF">Ga0123462_1893</name>
</gene>
<keyword evidence="3" id="KW-1185">Reference proteome</keyword>
<dbReference type="Proteomes" id="UP000231637">
    <property type="component" value="Chromosome"/>
</dbReference>
<dbReference type="GO" id="GO:0016628">
    <property type="term" value="F:oxidoreductase activity, acting on the CH-CH group of donors, NAD or NADP as acceptor"/>
    <property type="evidence" value="ECO:0007669"/>
    <property type="project" value="InterPro"/>
</dbReference>
<dbReference type="NCBIfam" id="TIGR02032">
    <property type="entry name" value="GG-red-SF"/>
    <property type="match status" value="1"/>
</dbReference>
<evidence type="ECO:0000313" key="2">
    <source>
        <dbReference type="EMBL" id="ATX82730.1"/>
    </source>
</evidence>
<dbReference type="EMBL" id="CP018800">
    <property type="protein sequence ID" value="ATX82730.1"/>
    <property type="molecule type" value="Genomic_DNA"/>
</dbReference>
<organism evidence="2 3">
    <name type="scientific">Mariprofundus ferrinatatus</name>
    <dbReference type="NCBI Taxonomy" id="1921087"/>
    <lineage>
        <taxon>Bacteria</taxon>
        <taxon>Pseudomonadati</taxon>
        <taxon>Pseudomonadota</taxon>
        <taxon>Candidatius Mariprofundia</taxon>
        <taxon>Mariprofundales</taxon>
        <taxon>Mariprofundaceae</taxon>
        <taxon>Mariprofundus</taxon>
    </lineage>
</organism>
<dbReference type="AlphaFoldDB" id="A0A2K8L5X9"/>
<feature type="domain" description="FAD-binding" evidence="1">
    <location>
        <begin position="4"/>
        <end position="160"/>
    </location>
</feature>
<dbReference type="PANTHER" id="PTHR42685:SF22">
    <property type="entry name" value="CONDITIONED MEDIUM FACTOR RECEPTOR 1"/>
    <property type="match status" value="1"/>
</dbReference>
<dbReference type="PRINTS" id="PR00420">
    <property type="entry name" value="RNGMNOXGNASE"/>
</dbReference>
<protein>
    <submittedName>
        <fullName evidence="2">Geranylgeranyl reductase family</fullName>
    </submittedName>
</protein>
<evidence type="ECO:0000313" key="3">
    <source>
        <dbReference type="Proteomes" id="UP000231637"/>
    </source>
</evidence>
<dbReference type="InterPro" id="IPR036188">
    <property type="entry name" value="FAD/NAD-bd_sf"/>
</dbReference>
<dbReference type="GO" id="GO:0071949">
    <property type="term" value="F:FAD binding"/>
    <property type="evidence" value="ECO:0007669"/>
    <property type="project" value="InterPro"/>
</dbReference>
<proteinExistence type="predicted"/>